<evidence type="ECO:0008006" key="3">
    <source>
        <dbReference type="Google" id="ProtNLM"/>
    </source>
</evidence>
<dbReference type="OrthoDB" id="1050647at2759"/>
<keyword evidence="2" id="KW-1185">Reference proteome</keyword>
<accession>A0A8X7XV04</accession>
<dbReference type="Pfam" id="PF05919">
    <property type="entry name" value="Mitovir_RNA_pol"/>
    <property type="match status" value="2"/>
</dbReference>
<keyword evidence="1" id="KW-0496">Mitochondrion</keyword>
<evidence type="ECO:0000313" key="2">
    <source>
        <dbReference type="Proteomes" id="UP000886885"/>
    </source>
</evidence>
<geneLocation type="mitochondrion" evidence="1"/>
<organism evidence="1 2">
    <name type="scientific">Populus tomentosa</name>
    <name type="common">Chinese white poplar</name>
    <dbReference type="NCBI Taxonomy" id="118781"/>
    <lineage>
        <taxon>Eukaryota</taxon>
        <taxon>Viridiplantae</taxon>
        <taxon>Streptophyta</taxon>
        <taxon>Embryophyta</taxon>
        <taxon>Tracheophyta</taxon>
        <taxon>Spermatophyta</taxon>
        <taxon>Magnoliopsida</taxon>
        <taxon>eudicotyledons</taxon>
        <taxon>Gunneridae</taxon>
        <taxon>Pentapetalae</taxon>
        <taxon>rosids</taxon>
        <taxon>fabids</taxon>
        <taxon>Malpighiales</taxon>
        <taxon>Salicaceae</taxon>
        <taxon>Saliceae</taxon>
        <taxon>Populus</taxon>
    </lineage>
</organism>
<sequence length="391" mass="44029">MKWVPTWKSLPTFKQMNDLLRQNAREQGIGFPFKGSIKSCFPAVFFELSAYTFLLEFIHSRGEQWSSGILWPERTRFALDRQNISGSDLDQFEKTCGPQLPSYRDLRIPPITGRLGCTFEGGGKRRIFAIGNYINQRLLKPVHDWLMDVLRGVPMDGCLLATIHPGPFSHSLTTCWCADQVHPGMKFDSYAVLGDDVVIADSSVAKVYERALEQFGVMISYQKSLISNTGCAEFAKQFRVHALRKDLSPISARALMNFFHPYGLISIGQRYGCCRFSTLARVWGGWFSDTGYYRDQIKVREDVSAVSVLMAYPRLRLLSLVFAFGFLPPCLLRRQPQISYTQLGAHAKTLQPDRLAFTVDETSCLSPWPPTNGPAFRVAGPTDSSCRGPLP</sequence>
<evidence type="ECO:0000313" key="1">
    <source>
        <dbReference type="EMBL" id="KAG6736893.1"/>
    </source>
</evidence>
<gene>
    <name evidence="1" type="ORF">POTOM_060184</name>
</gene>
<proteinExistence type="predicted"/>
<protein>
    <recommendedName>
        <fullName evidence="3">RNA-dependent RNA polymerase</fullName>
    </recommendedName>
</protein>
<dbReference type="PANTHER" id="PTHR34456">
    <property type="entry name" value="MITOVIRUS RNA-DEPENDENT RNA POLYMERASE"/>
    <property type="match status" value="1"/>
</dbReference>
<dbReference type="PANTHER" id="PTHR34456:SF13">
    <property type="entry name" value="REVERSE TRANSCRIPTASE DOMAIN-CONTAINING PROTEIN"/>
    <property type="match status" value="1"/>
</dbReference>
<dbReference type="Proteomes" id="UP000886885">
    <property type="component" value="Unassembled WGS sequence"/>
</dbReference>
<dbReference type="EMBL" id="JAAWWB010000446">
    <property type="protein sequence ID" value="KAG6736893.1"/>
    <property type="molecule type" value="Genomic_DNA"/>
</dbReference>
<dbReference type="InterPro" id="IPR008686">
    <property type="entry name" value="RNA_pol_mitovir"/>
</dbReference>
<comment type="caution">
    <text evidence="1">The sequence shown here is derived from an EMBL/GenBank/DDBJ whole genome shotgun (WGS) entry which is preliminary data.</text>
</comment>
<dbReference type="AlphaFoldDB" id="A0A8X7XV04"/>
<name>A0A8X7XV04_POPTO</name>
<reference evidence="1" key="1">
    <citation type="journal article" date="2020" name="bioRxiv">
        <title>Hybrid origin of Populus tomentosa Carr. identified through genome sequencing and phylogenomic analysis.</title>
        <authorList>
            <person name="An X."/>
            <person name="Gao K."/>
            <person name="Chen Z."/>
            <person name="Li J."/>
            <person name="Yang X."/>
            <person name="Yang X."/>
            <person name="Zhou J."/>
            <person name="Guo T."/>
            <person name="Zhao T."/>
            <person name="Huang S."/>
            <person name="Miao D."/>
            <person name="Khan W.U."/>
            <person name="Rao P."/>
            <person name="Ye M."/>
            <person name="Lei B."/>
            <person name="Liao W."/>
            <person name="Wang J."/>
            <person name="Ji L."/>
            <person name="Li Y."/>
            <person name="Guo B."/>
            <person name="Mustafa N.S."/>
            <person name="Li S."/>
            <person name="Yun Q."/>
            <person name="Keller S.R."/>
            <person name="Mao J."/>
            <person name="Zhang R."/>
            <person name="Strauss S.H."/>
        </authorList>
    </citation>
    <scope>NUCLEOTIDE SEQUENCE</scope>
    <source>
        <strain evidence="1">GM15</strain>
        <tissue evidence="1">Leaf</tissue>
    </source>
</reference>